<gene>
    <name evidence="1" type="ORF">LCGC14_2618200</name>
</gene>
<sequence>MASCVPNRIGMVSVPCAVNRLLFAVRVYAVLVVLEMRIRQEGIGDMSDKVLIWSNEHRAWWRPNSHGYTTVQEEAGLYSEKGATMIIEEADEGFEMIVRPFGEPTTDRPEEPPAGKDLLMSETECLSCRDLSNQMDFIHTEAERTIKDLRDRLRIRIQEIEGLRGPQPHSCSDCGSTLVLCEINIADYVCPRCVLKRARKAEAALKASADEGIQQ</sequence>
<dbReference type="AlphaFoldDB" id="A0A0F9A3W0"/>
<reference evidence="1" key="1">
    <citation type="journal article" date="2015" name="Nature">
        <title>Complex archaea that bridge the gap between prokaryotes and eukaryotes.</title>
        <authorList>
            <person name="Spang A."/>
            <person name="Saw J.H."/>
            <person name="Jorgensen S.L."/>
            <person name="Zaremba-Niedzwiedzka K."/>
            <person name="Martijn J."/>
            <person name="Lind A.E."/>
            <person name="van Eijk R."/>
            <person name="Schleper C."/>
            <person name="Guy L."/>
            <person name="Ettema T.J."/>
        </authorList>
    </citation>
    <scope>NUCLEOTIDE SEQUENCE</scope>
</reference>
<accession>A0A0F9A3W0</accession>
<name>A0A0F9A3W0_9ZZZZ</name>
<comment type="caution">
    <text evidence="1">The sequence shown here is derived from an EMBL/GenBank/DDBJ whole genome shotgun (WGS) entry which is preliminary data.</text>
</comment>
<organism evidence="1">
    <name type="scientific">marine sediment metagenome</name>
    <dbReference type="NCBI Taxonomy" id="412755"/>
    <lineage>
        <taxon>unclassified sequences</taxon>
        <taxon>metagenomes</taxon>
        <taxon>ecological metagenomes</taxon>
    </lineage>
</organism>
<dbReference type="EMBL" id="LAZR01044614">
    <property type="protein sequence ID" value="KKL04224.1"/>
    <property type="molecule type" value="Genomic_DNA"/>
</dbReference>
<proteinExistence type="predicted"/>
<protein>
    <submittedName>
        <fullName evidence="1">Uncharacterized protein</fullName>
    </submittedName>
</protein>
<evidence type="ECO:0000313" key="1">
    <source>
        <dbReference type="EMBL" id="KKL04224.1"/>
    </source>
</evidence>